<dbReference type="PANTHER" id="PTHR45339:SF1">
    <property type="entry name" value="HYBRID SIGNAL TRANSDUCTION HISTIDINE KINASE J"/>
    <property type="match status" value="1"/>
</dbReference>
<keyword evidence="1 3" id="KW-0597">Phosphoprotein</keyword>
<sequence>MSYLEPEVKLRDTAGPSGPVGAGGQGERPAGGPLRILVAEDAASAQMVIHRAVRRVLGRRSMAEHSVMLVSDGHEAVAAVGAVRFALVLLDVDMPSMGGVEAAAAMRERYPLEELPPIIGILSDGGVPDSLPDRDACFTATITKPLSAAALESLLEQYLSLADDPREGPAKGAAAAPRASHQLAKRASTSSPRKSGGHARALKVLVADDSVANQLAVKRAVRKACRSHLRVEVDVRTVSGGKDALEVLRGGGVDLALLDLFMPDLSGLDVVKETRKTGGSREISLVAVTAAAAGGAAPLDLSAFDAVLTKPVDAEQLQGVLLRSAGRAGLLESDLPALERAGSPEAAAGAGSSRASGGDAAAGPRILVADDSTAYRLAVEKALLKATGSLAGTAPSVHLVPNGAAAVAAADEGRFDLILMGVNMPEMNGMEAVKAIRQREHYRKAPIIALLGPEQSGGMQSSDSRNLLNEAGFTEIAVKPVEAPVLEEILSRHLKGLGQWRPRPAKPRRRREAGTAPSGGSDGASRVSCLLVEDDRVSRLMMIRLLKGECVDMTTAENGAEAIELVKRRAFDVILMDCNMPVMDGWQATRAIRAWERDRGLRSTPIVAVTANALEGDRERCLDCGMDAYLAKPVDKAAILAALRQQVQWWPAAAAAGNRPQGTGPVGVLLADESIDSLMHTKWLLESEGMRVGVAENGFEAVRGFRADPGTYRVVMLSTALSLKSAAATAQEIHSSPSCGGEGASPIVILLKGGMGARPEPSGDSTDDEDGFPVPVTATLDLPMQTATLRRLLQQCGLRTRRSFELPQQSAPRPHLSWRQMFAGARVLLLTGGTRVLLTGGDEMLQGVLQRMLSLDDAVVLACPQGGEAEGAAAAAGRRQVDLVVADLTSCSRDAAALLRQRHGAPLLSLVGIGDGPPQLLCWEGEAELRGRLQRPLLAEAMFRLLARSRSTHDRTVSLQRFPPAPPMPVQTALDAFDGDWEFVLSLLVVFTECGQQWMAELAGAACNLDAGAVRFLASALGNSAHSAFLNGLADAYAVMKDAVEGPPEALRRLLPPLGSLAQAMFLDAMRFIHRARHPAVLNIPAGLKWAGGDFGTLVESLHAVVRKGMVAVAAVQHSGDTEELAAALRVPHIASVAPTLHLAVTACSMIPGSSASNVSHELNRLQGDLLCLAGRSSHWQAIRMGR</sequence>
<dbReference type="InterPro" id="IPR001789">
    <property type="entry name" value="Sig_transdc_resp-reg_receiver"/>
</dbReference>
<feature type="modified residue" description="4-aspartylphosphate" evidence="3">
    <location>
        <position position="577"/>
    </location>
</feature>
<evidence type="ECO:0000313" key="6">
    <source>
        <dbReference type="EMBL" id="JAC61074.1"/>
    </source>
</evidence>
<dbReference type="EMBL" id="GBEZ01026091">
    <property type="protein sequence ID" value="JAC61074.1"/>
    <property type="molecule type" value="Transcribed_RNA"/>
</dbReference>
<protein>
    <submittedName>
        <fullName evidence="6">Chemotaxis protein</fullName>
    </submittedName>
</protein>
<name>A0A061QRM0_9CHLO</name>
<feature type="domain" description="Response regulatory" evidence="5">
    <location>
        <begin position="203"/>
        <end position="325"/>
    </location>
</feature>
<reference evidence="6" key="1">
    <citation type="submission" date="2014-05" db="EMBL/GenBank/DDBJ databases">
        <title>The transcriptome of the halophilic microalga Tetraselmis sp. GSL018 isolated from the Great Salt Lake, Utah.</title>
        <authorList>
            <person name="Jinkerson R.E."/>
            <person name="D'Adamo S."/>
            <person name="Posewitz M.C."/>
        </authorList>
    </citation>
    <scope>NUCLEOTIDE SEQUENCE</scope>
    <source>
        <strain evidence="6">GSL018</strain>
    </source>
</reference>
<feature type="domain" description="Response regulatory" evidence="5">
    <location>
        <begin position="35"/>
        <end position="159"/>
    </location>
</feature>
<dbReference type="AlphaFoldDB" id="A0A061QRM0"/>
<feature type="compositionally biased region" description="Basic and acidic residues" evidence="4">
    <location>
        <begin position="1"/>
        <end position="12"/>
    </location>
</feature>
<evidence type="ECO:0000259" key="5">
    <source>
        <dbReference type="PROSITE" id="PS50110"/>
    </source>
</evidence>
<feature type="modified residue" description="4-aspartylphosphate" evidence="3">
    <location>
        <position position="91"/>
    </location>
</feature>
<evidence type="ECO:0000256" key="1">
    <source>
        <dbReference type="ARBA" id="ARBA00022553"/>
    </source>
</evidence>
<dbReference type="Gene3D" id="3.40.50.2300">
    <property type="match status" value="5"/>
</dbReference>
<feature type="region of interest" description="Disordered" evidence="4">
    <location>
        <begin position="498"/>
        <end position="524"/>
    </location>
</feature>
<feature type="modified residue" description="4-aspartylphosphate" evidence="3">
    <location>
        <position position="259"/>
    </location>
</feature>
<comment type="caution">
    <text evidence="3">Lacks conserved residue(s) required for the propagation of feature annotation.</text>
</comment>
<dbReference type="PROSITE" id="PS50110">
    <property type="entry name" value="RESPONSE_REGULATORY"/>
    <property type="match status" value="4"/>
</dbReference>
<dbReference type="Pfam" id="PF00072">
    <property type="entry name" value="Response_reg"/>
    <property type="match status" value="4"/>
</dbReference>
<organism evidence="6">
    <name type="scientific">Tetraselmis sp. GSL018</name>
    <dbReference type="NCBI Taxonomy" id="582737"/>
    <lineage>
        <taxon>Eukaryota</taxon>
        <taxon>Viridiplantae</taxon>
        <taxon>Chlorophyta</taxon>
        <taxon>core chlorophytes</taxon>
        <taxon>Chlorodendrophyceae</taxon>
        <taxon>Chlorodendrales</taxon>
        <taxon>Chlorodendraceae</taxon>
        <taxon>Tetraselmis</taxon>
    </lineage>
</organism>
<feature type="compositionally biased region" description="Low complexity" evidence="4">
    <location>
        <begin position="170"/>
        <end position="179"/>
    </location>
</feature>
<keyword evidence="2" id="KW-0902">Two-component regulatory system</keyword>
<evidence type="ECO:0000256" key="2">
    <source>
        <dbReference type="ARBA" id="ARBA00023012"/>
    </source>
</evidence>
<gene>
    <name evidence="6" type="ORF">TSPGSL018_27233</name>
</gene>
<feature type="region of interest" description="Disordered" evidence="4">
    <location>
        <begin position="166"/>
        <end position="198"/>
    </location>
</feature>
<dbReference type="GO" id="GO:0000160">
    <property type="term" value="P:phosphorelay signal transduction system"/>
    <property type="evidence" value="ECO:0007669"/>
    <property type="project" value="UniProtKB-KW"/>
</dbReference>
<dbReference type="PANTHER" id="PTHR45339">
    <property type="entry name" value="HYBRID SIGNAL TRANSDUCTION HISTIDINE KINASE J"/>
    <property type="match status" value="1"/>
</dbReference>
<dbReference type="CDD" id="cd17546">
    <property type="entry name" value="REC_hyHK_CKI1_RcsC-like"/>
    <property type="match status" value="3"/>
</dbReference>
<accession>A0A061QRM0</accession>
<evidence type="ECO:0000256" key="4">
    <source>
        <dbReference type="SAM" id="MobiDB-lite"/>
    </source>
</evidence>
<feature type="region of interest" description="Disordered" evidence="4">
    <location>
        <begin position="342"/>
        <end position="361"/>
    </location>
</feature>
<feature type="region of interest" description="Disordered" evidence="4">
    <location>
        <begin position="1"/>
        <end position="28"/>
    </location>
</feature>
<proteinExistence type="predicted"/>
<feature type="domain" description="Response regulatory" evidence="5">
    <location>
        <begin position="528"/>
        <end position="647"/>
    </location>
</feature>
<dbReference type="SUPFAM" id="SSF52172">
    <property type="entry name" value="CheY-like"/>
    <property type="match status" value="5"/>
</dbReference>
<evidence type="ECO:0000256" key="3">
    <source>
        <dbReference type="PROSITE-ProRule" id="PRU00169"/>
    </source>
</evidence>
<feature type="domain" description="Response regulatory" evidence="5">
    <location>
        <begin position="365"/>
        <end position="494"/>
    </location>
</feature>
<dbReference type="InterPro" id="IPR011006">
    <property type="entry name" value="CheY-like_superfamily"/>
</dbReference>
<dbReference type="SMART" id="SM00448">
    <property type="entry name" value="REC"/>
    <property type="match status" value="4"/>
</dbReference>